<proteinExistence type="predicted"/>
<accession>A0A0A1T4K0</accession>
<feature type="transmembrane region" description="Helical" evidence="2">
    <location>
        <begin position="32"/>
        <end position="55"/>
    </location>
</feature>
<feature type="compositionally biased region" description="Polar residues" evidence="1">
    <location>
        <begin position="1"/>
        <end position="19"/>
    </location>
</feature>
<feature type="transmembrane region" description="Helical" evidence="2">
    <location>
        <begin position="222"/>
        <end position="240"/>
    </location>
</feature>
<dbReference type="EMBL" id="CDHN01000001">
    <property type="protein sequence ID" value="CEJ81030.1"/>
    <property type="molecule type" value="Genomic_DNA"/>
</dbReference>
<keyword evidence="4" id="KW-1185">Reference proteome</keyword>
<name>A0A0A1T4K0_9HYPO</name>
<gene>
    <name evidence="3" type="ORF">VHEMI01182</name>
</gene>
<evidence type="ECO:0000256" key="1">
    <source>
        <dbReference type="SAM" id="MobiDB-lite"/>
    </source>
</evidence>
<evidence type="ECO:0000313" key="3">
    <source>
        <dbReference type="EMBL" id="CEJ81030.1"/>
    </source>
</evidence>
<dbReference type="Proteomes" id="UP000039046">
    <property type="component" value="Unassembled WGS sequence"/>
</dbReference>
<protein>
    <submittedName>
        <fullName evidence="3">Uncharacterized protein</fullName>
    </submittedName>
</protein>
<dbReference type="OrthoDB" id="4866090at2759"/>
<evidence type="ECO:0000313" key="4">
    <source>
        <dbReference type="Proteomes" id="UP000039046"/>
    </source>
</evidence>
<organism evidence="3 4">
    <name type="scientific">[Torrubiella] hemipterigena</name>
    <dbReference type="NCBI Taxonomy" id="1531966"/>
    <lineage>
        <taxon>Eukaryota</taxon>
        <taxon>Fungi</taxon>
        <taxon>Dikarya</taxon>
        <taxon>Ascomycota</taxon>
        <taxon>Pezizomycotina</taxon>
        <taxon>Sordariomycetes</taxon>
        <taxon>Hypocreomycetidae</taxon>
        <taxon>Hypocreales</taxon>
        <taxon>Clavicipitaceae</taxon>
        <taxon>Clavicipitaceae incertae sedis</taxon>
        <taxon>'Torrubiella' clade</taxon>
    </lineage>
</organism>
<keyword evidence="2" id="KW-0812">Transmembrane</keyword>
<reference evidence="3 4" key="1">
    <citation type="journal article" date="2015" name="Genome Announc.">
        <title>Draft Genome Sequence and Gene Annotation of the Entomopathogenic Fungus Verticillium hemipterigenum.</title>
        <authorList>
            <person name="Horn F."/>
            <person name="Habel A."/>
            <person name="Scharf D.H."/>
            <person name="Dworschak J."/>
            <person name="Brakhage A.A."/>
            <person name="Guthke R."/>
            <person name="Hertweck C."/>
            <person name="Linde J."/>
        </authorList>
    </citation>
    <scope>NUCLEOTIDE SEQUENCE [LARGE SCALE GENOMIC DNA]</scope>
</reference>
<keyword evidence="2" id="KW-1133">Transmembrane helix</keyword>
<evidence type="ECO:0000256" key="2">
    <source>
        <dbReference type="SAM" id="Phobius"/>
    </source>
</evidence>
<feature type="region of interest" description="Disordered" evidence="1">
    <location>
        <begin position="1"/>
        <end position="28"/>
    </location>
</feature>
<feature type="transmembrane region" description="Helical" evidence="2">
    <location>
        <begin position="260"/>
        <end position="278"/>
    </location>
</feature>
<feature type="transmembrane region" description="Helical" evidence="2">
    <location>
        <begin position="168"/>
        <end position="189"/>
    </location>
</feature>
<feature type="transmembrane region" description="Helical" evidence="2">
    <location>
        <begin position="90"/>
        <end position="115"/>
    </location>
</feature>
<dbReference type="HOGENOM" id="CLU_072619_0_0_1"/>
<dbReference type="AlphaFoldDB" id="A0A0A1T4K0"/>
<sequence>MARTQSKTTLAHASRQTPKPTMKPAATRKPSVSQAIAVPLSFILVVAAILAFAPIPHPPNHVKIPIFGTSRHFKTGEHFLHNRVKNTPSWLYLTLHAGPSMAWSVLMPLQHVAWIRRNVPAFHRTSGYIIMATSLLLALTGLGLLSDYKDSPHPPFFSLHTLNGNSPIPWPTFRLTTALLAVPFLYSLYRAAMAGTSKQYELHRYWATVHTIFGYAIGLERLLLLGTYPLGWVAALYAKIDLREILGYEDTIASLAEAEHEVFALVNIGVLALILFWLRYEFGGKGSPLARVKKE</sequence>
<feature type="transmembrane region" description="Helical" evidence="2">
    <location>
        <begin position="127"/>
        <end position="148"/>
    </location>
</feature>
<keyword evidence="2" id="KW-0472">Membrane</keyword>